<reference evidence="3" key="2">
    <citation type="submission" date="2023-06" db="EMBL/GenBank/DDBJ databases">
        <authorList>
            <person name="Ma L."/>
            <person name="Liu K.-W."/>
            <person name="Li Z."/>
            <person name="Hsiao Y.-Y."/>
            <person name="Qi Y."/>
            <person name="Fu T."/>
            <person name="Tang G."/>
            <person name="Zhang D."/>
            <person name="Sun W.-H."/>
            <person name="Liu D.-K."/>
            <person name="Li Y."/>
            <person name="Chen G.-Z."/>
            <person name="Liu X.-D."/>
            <person name="Liao X.-Y."/>
            <person name="Jiang Y.-T."/>
            <person name="Yu X."/>
            <person name="Hao Y."/>
            <person name="Huang J."/>
            <person name="Zhao X.-W."/>
            <person name="Ke S."/>
            <person name="Chen Y.-Y."/>
            <person name="Wu W.-L."/>
            <person name="Hsu J.-L."/>
            <person name="Lin Y.-F."/>
            <person name="Huang M.-D."/>
            <person name="Li C.-Y."/>
            <person name="Huang L."/>
            <person name="Wang Z.-W."/>
            <person name="Zhao X."/>
            <person name="Zhong W.-Y."/>
            <person name="Peng D.-H."/>
            <person name="Ahmad S."/>
            <person name="Lan S."/>
            <person name="Zhang J.-S."/>
            <person name="Tsai W.-C."/>
            <person name="Van De Peer Y."/>
            <person name="Liu Z.-J."/>
        </authorList>
    </citation>
    <scope>NUCLEOTIDE SEQUENCE</scope>
    <source>
        <strain evidence="3">CP</strain>
        <tissue evidence="3">Leaves</tissue>
    </source>
</reference>
<keyword evidence="2" id="KW-0732">Signal</keyword>
<proteinExistence type="predicted"/>
<feature type="compositionally biased region" description="Polar residues" evidence="1">
    <location>
        <begin position="42"/>
        <end position="63"/>
    </location>
</feature>
<feature type="chain" id="PRO_5043933825" evidence="2">
    <location>
        <begin position="19"/>
        <end position="63"/>
    </location>
</feature>
<name>A0AAV9DA64_ACOCL</name>
<gene>
    <name evidence="3" type="ORF">QJS10_CPB14g00260</name>
</gene>
<feature type="signal peptide" evidence="2">
    <location>
        <begin position="1"/>
        <end position="18"/>
    </location>
</feature>
<feature type="region of interest" description="Disordered" evidence="1">
    <location>
        <begin position="19"/>
        <end position="63"/>
    </location>
</feature>
<feature type="compositionally biased region" description="Pro residues" evidence="1">
    <location>
        <begin position="24"/>
        <end position="38"/>
    </location>
</feature>
<evidence type="ECO:0000256" key="2">
    <source>
        <dbReference type="SAM" id="SignalP"/>
    </source>
</evidence>
<dbReference type="EMBL" id="JAUJYO010000014">
    <property type="protein sequence ID" value="KAK1298090.1"/>
    <property type="molecule type" value="Genomic_DNA"/>
</dbReference>
<protein>
    <submittedName>
        <fullName evidence="3">Uncharacterized protein</fullName>
    </submittedName>
</protein>
<evidence type="ECO:0000313" key="4">
    <source>
        <dbReference type="Proteomes" id="UP001180020"/>
    </source>
</evidence>
<dbReference type="AlphaFoldDB" id="A0AAV9DA64"/>
<reference evidence="3" key="1">
    <citation type="journal article" date="2023" name="Nat. Commun.">
        <title>Diploid and tetraploid genomes of Acorus and the evolution of monocots.</title>
        <authorList>
            <person name="Ma L."/>
            <person name="Liu K.W."/>
            <person name="Li Z."/>
            <person name="Hsiao Y.Y."/>
            <person name="Qi Y."/>
            <person name="Fu T."/>
            <person name="Tang G.D."/>
            <person name="Zhang D."/>
            <person name="Sun W.H."/>
            <person name="Liu D.K."/>
            <person name="Li Y."/>
            <person name="Chen G.Z."/>
            <person name="Liu X.D."/>
            <person name="Liao X.Y."/>
            <person name="Jiang Y.T."/>
            <person name="Yu X."/>
            <person name="Hao Y."/>
            <person name="Huang J."/>
            <person name="Zhao X.W."/>
            <person name="Ke S."/>
            <person name="Chen Y.Y."/>
            <person name="Wu W.L."/>
            <person name="Hsu J.L."/>
            <person name="Lin Y.F."/>
            <person name="Huang M.D."/>
            <person name="Li C.Y."/>
            <person name="Huang L."/>
            <person name="Wang Z.W."/>
            <person name="Zhao X."/>
            <person name="Zhong W.Y."/>
            <person name="Peng D.H."/>
            <person name="Ahmad S."/>
            <person name="Lan S."/>
            <person name="Zhang J.S."/>
            <person name="Tsai W.C."/>
            <person name="Van de Peer Y."/>
            <person name="Liu Z.J."/>
        </authorList>
    </citation>
    <scope>NUCLEOTIDE SEQUENCE</scope>
    <source>
        <strain evidence="3">CP</strain>
    </source>
</reference>
<dbReference type="Proteomes" id="UP001180020">
    <property type="component" value="Unassembled WGS sequence"/>
</dbReference>
<comment type="caution">
    <text evidence="3">The sequence shown here is derived from an EMBL/GenBank/DDBJ whole genome shotgun (WGS) entry which is preliminary data.</text>
</comment>
<accession>A0AAV9DA64</accession>
<evidence type="ECO:0000313" key="3">
    <source>
        <dbReference type="EMBL" id="KAK1298090.1"/>
    </source>
</evidence>
<evidence type="ECO:0000256" key="1">
    <source>
        <dbReference type="SAM" id="MobiDB-lite"/>
    </source>
</evidence>
<organism evidence="3 4">
    <name type="scientific">Acorus calamus</name>
    <name type="common">Sweet flag</name>
    <dbReference type="NCBI Taxonomy" id="4465"/>
    <lineage>
        <taxon>Eukaryota</taxon>
        <taxon>Viridiplantae</taxon>
        <taxon>Streptophyta</taxon>
        <taxon>Embryophyta</taxon>
        <taxon>Tracheophyta</taxon>
        <taxon>Spermatophyta</taxon>
        <taxon>Magnoliopsida</taxon>
        <taxon>Liliopsida</taxon>
        <taxon>Acoraceae</taxon>
        <taxon>Acorus</taxon>
    </lineage>
</organism>
<keyword evidence="4" id="KW-1185">Reference proteome</keyword>
<sequence length="63" mass="6447">MSIATIFLLALVMTTVDSRVLPSDAPPPPGEGPPPPPANDGRGSTFTPPSPQANTNRDPGNPN</sequence>